<reference evidence="1" key="1">
    <citation type="submission" date="2022-12" db="EMBL/GenBank/DDBJ databases">
        <authorList>
            <person name="Petersen C."/>
        </authorList>
    </citation>
    <scope>NUCLEOTIDE SEQUENCE</scope>
    <source>
        <strain evidence="1">IBT 15544</strain>
    </source>
</reference>
<organism evidence="1 2">
    <name type="scientific">Penicillium cinerascens</name>
    <dbReference type="NCBI Taxonomy" id="70096"/>
    <lineage>
        <taxon>Eukaryota</taxon>
        <taxon>Fungi</taxon>
        <taxon>Dikarya</taxon>
        <taxon>Ascomycota</taxon>
        <taxon>Pezizomycotina</taxon>
        <taxon>Eurotiomycetes</taxon>
        <taxon>Eurotiomycetidae</taxon>
        <taxon>Eurotiales</taxon>
        <taxon>Aspergillaceae</taxon>
        <taxon>Penicillium</taxon>
    </lineage>
</organism>
<gene>
    <name evidence="1" type="ORF">N7498_006678</name>
</gene>
<dbReference type="Gene3D" id="1.10.10.10">
    <property type="entry name" value="Winged helix-like DNA-binding domain superfamily/Winged helix DNA-binding domain"/>
    <property type="match status" value="1"/>
</dbReference>
<dbReference type="RefSeq" id="XP_058307931.1">
    <property type="nucleotide sequence ID" value="XM_058453740.1"/>
</dbReference>
<dbReference type="AlphaFoldDB" id="A0A9W9MIQ7"/>
<proteinExistence type="predicted"/>
<dbReference type="EMBL" id="JAPQKR010000013">
    <property type="protein sequence ID" value="KAJ5202015.1"/>
    <property type="molecule type" value="Genomic_DNA"/>
</dbReference>
<dbReference type="InterPro" id="IPR036388">
    <property type="entry name" value="WH-like_DNA-bd_sf"/>
</dbReference>
<evidence type="ECO:0000313" key="1">
    <source>
        <dbReference type="EMBL" id="KAJ5202015.1"/>
    </source>
</evidence>
<comment type="caution">
    <text evidence="1">The sequence shown here is derived from an EMBL/GenBank/DDBJ whole genome shotgun (WGS) entry which is preliminary data.</text>
</comment>
<dbReference type="OrthoDB" id="4329625at2759"/>
<reference evidence="1" key="2">
    <citation type="journal article" date="2023" name="IMA Fungus">
        <title>Comparative genomic study of the Penicillium genus elucidates a diverse pangenome and 15 lateral gene transfer events.</title>
        <authorList>
            <person name="Petersen C."/>
            <person name="Sorensen T."/>
            <person name="Nielsen M.R."/>
            <person name="Sondergaard T.E."/>
            <person name="Sorensen J.L."/>
            <person name="Fitzpatrick D.A."/>
            <person name="Frisvad J.C."/>
            <person name="Nielsen K.L."/>
        </authorList>
    </citation>
    <scope>NUCLEOTIDE SEQUENCE</scope>
    <source>
        <strain evidence="1">IBT 15544</strain>
    </source>
</reference>
<dbReference type="Pfam" id="PF13384">
    <property type="entry name" value="HTH_23"/>
    <property type="match status" value="1"/>
</dbReference>
<keyword evidence="2" id="KW-1185">Reference proteome</keyword>
<protein>
    <submittedName>
        <fullName evidence="1">Uncharacterized protein</fullName>
    </submittedName>
</protein>
<dbReference type="Proteomes" id="UP001150904">
    <property type="component" value="Unassembled WGS sequence"/>
</dbReference>
<name>A0A9W9MIQ7_9EURO</name>
<dbReference type="GeneID" id="83181041"/>
<sequence length="85" mass="9324">MPADTATRGLIIGLKATGKSYSEIAELTELPRSTIQRIYETAVKRGFDPQKRPLEICDAHVAVTTRIRGPNKPKTDVSTEPTDVT</sequence>
<accession>A0A9W9MIQ7</accession>
<evidence type="ECO:0000313" key="2">
    <source>
        <dbReference type="Proteomes" id="UP001150904"/>
    </source>
</evidence>